<evidence type="ECO:0000313" key="1">
    <source>
        <dbReference type="EMBL" id="ERG97281.1"/>
    </source>
</evidence>
<accession>U1PXS7</accession>
<sequence length="118" mass="12999">MAVEAVESYRQELEAESEKPVKIVLLVGEVTLFIGGDYQRLSELNALAESIDTIGDGNIQMVATAQSEIEDVRPGLAAKQLDFGILKDRFPHQYHLPSHHAGEIVQRRLLEKTDDGAG</sequence>
<proteinExistence type="predicted"/>
<evidence type="ECO:0000313" key="2">
    <source>
        <dbReference type="Proteomes" id="UP000030710"/>
    </source>
</evidence>
<dbReference type="EMBL" id="KE356561">
    <property type="protein sequence ID" value="ERG97281.1"/>
    <property type="molecule type" value="Genomic_DNA"/>
</dbReference>
<dbReference type="eggNOG" id="arCOG05219">
    <property type="taxonomic scope" value="Archaea"/>
</dbReference>
<dbReference type="STRING" id="1238425.J07HQW2_03767"/>
<dbReference type="AlphaFoldDB" id="U1PXS7"/>
<reference evidence="1 2" key="1">
    <citation type="journal article" date="2013" name="PLoS ONE">
        <title>Assembly-driven community genomics of a hypersaline microbial ecosystem.</title>
        <authorList>
            <person name="Podell S."/>
            <person name="Ugalde J.A."/>
            <person name="Narasingarao P."/>
            <person name="Banfield J.F."/>
            <person name="Heidelberg K.B."/>
            <person name="Allen E.E."/>
        </authorList>
    </citation>
    <scope>NUCLEOTIDE SEQUENCE [LARGE SCALE GENOMIC DNA]</scope>
    <source>
        <strain evidence="2">J07HQW2</strain>
    </source>
</reference>
<dbReference type="Proteomes" id="UP000030710">
    <property type="component" value="Unassembled WGS sequence"/>
</dbReference>
<gene>
    <name evidence="1" type="ORF">J07HQW2_03767</name>
</gene>
<organism evidence="1 2">
    <name type="scientific">Haloquadratum walsbyi J07HQW2</name>
    <dbReference type="NCBI Taxonomy" id="1238425"/>
    <lineage>
        <taxon>Archaea</taxon>
        <taxon>Methanobacteriati</taxon>
        <taxon>Methanobacteriota</taxon>
        <taxon>Stenosarchaea group</taxon>
        <taxon>Halobacteria</taxon>
        <taxon>Halobacteriales</taxon>
        <taxon>Haloferacaceae</taxon>
        <taxon>Haloquadratum</taxon>
    </lineage>
</organism>
<protein>
    <submittedName>
        <fullName evidence="1">Uncharacterized protein</fullName>
    </submittedName>
</protein>
<dbReference type="HOGENOM" id="CLU_2067761_0_0_2"/>
<name>U1PXS7_9EURY</name>